<dbReference type="GO" id="GO:0043484">
    <property type="term" value="P:regulation of RNA splicing"/>
    <property type="evidence" value="ECO:0007669"/>
    <property type="project" value="TreeGrafter"/>
</dbReference>
<proteinExistence type="predicted"/>
<feature type="domain" description="Protein kinase" evidence="6">
    <location>
        <begin position="21"/>
        <end position="321"/>
    </location>
</feature>
<dbReference type="PROSITE" id="PS50011">
    <property type="entry name" value="PROTEIN_KINASE_DOM"/>
    <property type="match status" value="1"/>
</dbReference>
<keyword evidence="4 7" id="KW-0418">Kinase</keyword>
<dbReference type="GO" id="GO:0005524">
    <property type="term" value="F:ATP binding"/>
    <property type="evidence" value="ECO:0007669"/>
    <property type="project" value="UniProtKB-KW"/>
</dbReference>
<dbReference type="SMART" id="SM00220">
    <property type="entry name" value="S_TKc"/>
    <property type="match status" value="1"/>
</dbReference>
<keyword evidence="2" id="KW-0808">Transferase</keyword>
<dbReference type="GO" id="GO:0004674">
    <property type="term" value="F:protein serine/threonine kinase activity"/>
    <property type="evidence" value="ECO:0007669"/>
    <property type="project" value="UniProtKB-KW"/>
</dbReference>
<name>A0A0N0V4N2_FUSLA</name>
<organism evidence="7 8">
    <name type="scientific">Fusarium langsethiae</name>
    <dbReference type="NCBI Taxonomy" id="179993"/>
    <lineage>
        <taxon>Eukaryota</taxon>
        <taxon>Fungi</taxon>
        <taxon>Dikarya</taxon>
        <taxon>Ascomycota</taxon>
        <taxon>Pezizomycotina</taxon>
        <taxon>Sordariomycetes</taxon>
        <taxon>Hypocreomycetidae</taxon>
        <taxon>Hypocreales</taxon>
        <taxon>Nectriaceae</taxon>
        <taxon>Fusarium</taxon>
    </lineage>
</organism>
<dbReference type="PANTHER" id="PTHR45646:SF11">
    <property type="entry name" value="SERINE_THREONINE-PROTEIN KINASE DOA"/>
    <property type="match status" value="1"/>
</dbReference>
<dbReference type="EMBL" id="JXCE01001085">
    <property type="protein sequence ID" value="KPA35481.1"/>
    <property type="molecule type" value="Genomic_DNA"/>
</dbReference>
<dbReference type="InterPro" id="IPR051175">
    <property type="entry name" value="CLK_kinases"/>
</dbReference>
<evidence type="ECO:0000256" key="1">
    <source>
        <dbReference type="ARBA" id="ARBA00022527"/>
    </source>
</evidence>
<keyword evidence="3" id="KW-0547">Nucleotide-binding</keyword>
<evidence type="ECO:0000256" key="3">
    <source>
        <dbReference type="ARBA" id="ARBA00022741"/>
    </source>
</evidence>
<keyword evidence="1" id="KW-0723">Serine/threonine-protein kinase</keyword>
<gene>
    <name evidence="7" type="ORF">FLAG1_11812</name>
</gene>
<dbReference type="PANTHER" id="PTHR45646">
    <property type="entry name" value="SERINE/THREONINE-PROTEIN KINASE DOA-RELATED"/>
    <property type="match status" value="1"/>
</dbReference>
<evidence type="ECO:0000313" key="8">
    <source>
        <dbReference type="Proteomes" id="UP000037904"/>
    </source>
</evidence>
<dbReference type="Proteomes" id="UP000037904">
    <property type="component" value="Unassembled WGS sequence"/>
</dbReference>
<dbReference type="AlphaFoldDB" id="A0A0N0V4N2"/>
<accession>A0A0N0V4N2</accession>
<keyword evidence="8" id="KW-1185">Reference proteome</keyword>
<protein>
    <submittedName>
        <fullName evidence="7">Cmgc clk protein kinase</fullName>
    </submittedName>
</protein>
<dbReference type="Gene3D" id="1.10.510.10">
    <property type="entry name" value="Transferase(Phosphotransferase) domain 1"/>
    <property type="match status" value="2"/>
</dbReference>
<dbReference type="InterPro" id="IPR000719">
    <property type="entry name" value="Prot_kinase_dom"/>
</dbReference>
<comment type="caution">
    <text evidence="7">The sequence shown here is derived from an EMBL/GenBank/DDBJ whole genome shotgun (WGS) entry which is preliminary data.</text>
</comment>
<dbReference type="SUPFAM" id="SSF56112">
    <property type="entry name" value="Protein kinase-like (PK-like)"/>
    <property type="match status" value="1"/>
</dbReference>
<evidence type="ECO:0000256" key="2">
    <source>
        <dbReference type="ARBA" id="ARBA00022679"/>
    </source>
</evidence>
<dbReference type="GO" id="GO:0005634">
    <property type="term" value="C:nucleus"/>
    <property type="evidence" value="ECO:0007669"/>
    <property type="project" value="TreeGrafter"/>
</dbReference>
<feature type="non-terminal residue" evidence="7">
    <location>
        <position position="1"/>
    </location>
</feature>
<sequence length="333" mass="38260">PDCDDEDGNYDITYPRVLGNFKLDGLLNGGGFCRVAKGVEVNKEARQAVAIKISRLGQESRAAAKRELRVLKALETNDKEYHKRFTRLRDFFEFGGHIFIVMDLLDQSIYDFLKDNDFIPFPDSHIQSFAQQIFSSINSKLKSSFVSRDRYTVERRVLLSTEIRLIDFGFTVFEKEPQTHCLATPQYCAPEAMLFLEWSFPRDIWSIGCTLVELFTGKALFDTVEKIWPSYIAMMEIVTGSRIVEWMYPVIDKKHREMFTFLIAAAVGLRSKSIKKVKHIDDIIPKNNDFRAGFADLVKKALVLDPDKRITAEEALNHFCLREPAQSDSDCDL</sequence>
<evidence type="ECO:0000256" key="4">
    <source>
        <dbReference type="ARBA" id="ARBA00022777"/>
    </source>
</evidence>
<evidence type="ECO:0000256" key="5">
    <source>
        <dbReference type="ARBA" id="ARBA00022840"/>
    </source>
</evidence>
<evidence type="ECO:0000313" key="7">
    <source>
        <dbReference type="EMBL" id="KPA35481.1"/>
    </source>
</evidence>
<dbReference type="InterPro" id="IPR011009">
    <property type="entry name" value="Kinase-like_dom_sf"/>
</dbReference>
<dbReference type="Pfam" id="PF00069">
    <property type="entry name" value="Pkinase"/>
    <property type="match status" value="1"/>
</dbReference>
<dbReference type="OrthoDB" id="5012033at2759"/>
<evidence type="ECO:0000259" key="6">
    <source>
        <dbReference type="PROSITE" id="PS50011"/>
    </source>
</evidence>
<keyword evidence="5" id="KW-0067">ATP-binding</keyword>
<reference evidence="7 8" key="1">
    <citation type="submission" date="2015-04" db="EMBL/GenBank/DDBJ databases">
        <title>The draft genome sequence of Fusarium langsethiae, a T-2/HT-2 mycotoxin producer.</title>
        <authorList>
            <person name="Lysoe E."/>
            <person name="Divon H.H."/>
            <person name="Terzi V."/>
            <person name="Orru L."/>
            <person name="Lamontanara A."/>
            <person name="Kolseth A.-K."/>
            <person name="Frandsen R.J."/>
            <person name="Nielsen K."/>
            <person name="Thrane U."/>
        </authorList>
    </citation>
    <scope>NUCLEOTIDE SEQUENCE [LARGE SCALE GENOMIC DNA]</scope>
    <source>
        <strain evidence="7 8">Fl201059</strain>
    </source>
</reference>
<dbReference type="Gene3D" id="3.30.200.20">
    <property type="entry name" value="Phosphorylase Kinase, domain 1"/>
    <property type="match status" value="1"/>
</dbReference>